<proteinExistence type="predicted"/>
<dbReference type="Proteomes" id="UP000001396">
    <property type="component" value="Unassembled WGS sequence"/>
</dbReference>
<dbReference type="RefSeq" id="XP_020435750.1">
    <property type="nucleotide sequence ID" value="XM_020573678.1"/>
</dbReference>
<dbReference type="EMBL" id="ADBJ01000010">
    <property type="protein sequence ID" value="EFA83633.1"/>
    <property type="molecule type" value="Genomic_DNA"/>
</dbReference>
<dbReference type="AlphaFoldDB" id="D3B2T5"/>
<dbReference type="PANTHER" id="PTHR32423">
    <property type="entry name" value="SAP DOMAIN-CONTAINING PROTEIN-RELATED"/>
    <property type="match status" value="1"/>
</dbReference>
<sequence>MFINIPFIIKQIILSKYLDFIYFYKNKELWRNEISKISLVSHEIFNIVSRLVKKCYLLDHQINKQISSKFKLIKYENITTLITNIPIISISQFLPKLELVIISFLEGNKPNNEKLLSYIENGVQDKNNIAKVIIESYSQVNTSSTLFKLCNYYQSNSYRVRERLLFRNIDILHHEGVYLLNSLVKLSPTSINFLALPRYHHYSYEDLLDTSNSLQSVSITYDFIEPYHFTSIVAGLKSLKSLRVMVNFHQIAMSFLENRVDWSGDEHKCYNRDTEPAYKTKLYKHWVRFLDQIAEHPSLSDLTIIDVDCKNPTHNFLSHQVETRAQLMAPLSQMLQKKSNLQSLFISKLGVGIYDDSLFKNTIQSIFINHNITTIKLLYPDLSAEVMDYIFDNYHLYKQIKSVQLFTQQHHQKILDFIDSIPKLESFYFSIPIEMADSLFDVLEKLYRYSIINNRIIPKLINVVGSKREFFSFQNHIKHNDYIPLEIIKFDL</sequence>
<reference evidence="1 2" key="1">
    <citation type="journal article" date="2011" name="Genome Res.">
        <title>Phylogeny-wide analysis of social amoeba genomes highlights ancient origins for complex intercellular communication.</title>
        <authorList>
            <person name="Heidel A.J."/>
            <person name="Lawal H.M."/>
            <person name="Felder M."/>
            <person name="Schilde C."/>
            <person name="Helps N.R."/>
            <person name="Tunggal B."/>
            <person name="Rivero F."/>
            <person name="John U."/>
            <person name="Schleicher M."/>
            <person name="Eichinger L."/>
            <person name="Platzer M."/>
            <person name="Noegel A.A."/>
            <person name="Schaap P."/>
            <person name="Gloeckner G."/>
        </authorList>
    </citation>
    <scope>NUCLEOTIDE SEQUENCE [LARGE SCALE GENOMIC DNA]</scope>
    <source>
        <strain evidence="2">ATCC 26659 / Pp 5 / PN500</strain>
    </source>
</reference>
<organism evidence="1 2">
    <name type="scientific">Heterostelium pallidum (strain ATCC 26659 / Pp 5 / PN500)</name>
    <name type="common">Cellular slime mold</name>
    <name type="synonym">Polysphondylium pallidum</name>
    <dbReference type="NCBI Taxonomy" id="670386"/>
    <lineage>
        <taxon>Eukaryota</taxon>
        <taxon>Amoebozoa</taxon>
        <taxon>Evosea</taxon>
        <taxon>Eumycetozoa</taxon>
        <taxon>Dictyostelia</taxon>
        <taxon>Acytosteliales</taxon>
        <taxon>Acytosteliaceae</taxon>
        <taxon>Heterostelium</taxon>
    </lineage>
</organism>
<evidence type="ECO:0000313" key="1">
    <source>
        <dbReference type="EMBL" id="EFA83633.1"/>
    </source>
</evidence>
<comment type="caution">
    <text evidence="1">The sequence shown here is derived from an EMBL/GenBank/DDBJ whole genome shotgun (WGS) entry which is preliminary data.</text>
</comment>
<protein>
    <submittedName>
        <fullName evidence="1">Uncharacterized protein</fullName>
    </submittedName>
</protein>
<evidence type="ECO:0000313" key="2">
    <source>
        <dbReference type="Proteomes" id="UP000001396"/>
    </source>
</evidence>
<dbReference type="PANTHER" id="PTHR32423:SF24">
    <property type="entry name" value="CCZ1_INTU_HSP4 FIRST LONGIN DOMAIN-CONTAINING PROTEIN-RELATED"/>
    <property type="match status" value="1"/>
</dbReference>
<accession>D3B2T5</accession>
<name>D3B2T5_HETP5</name>
<dbReference type="GeneID" id="31358222"/>
<dbReference type="InParanoid" id="D3B2T5"/>
<gene>
    <name evidence="1" type="ORF">PPL_02699</name>
</gene>
<keyword evidence="2" id="KW-1185">Reference proteome</keyword>